<dbReference type="Gene3D" id="3.40.50.2300">
    <property type="match status" value="2"/>
</dbReference>
<dbReference type="EMBL" id="CYSD01000021">
    <property type="protein sequence ID" value="CUH77840.1"/>
    <property type="molecule type" value="Genomic_DNA"/>
</dbReference>
<dbReference type="SUPFAM" id="SSF53822">
    <property type="entry name" value="Periplasmic binding protein-like I"/>
    <property type="match status" value="1"/>
</dbReference>
<dbReference type="SUPFAM" id="SSF47413">
    <property type="entry name" value="lambda repressor-like DNA-binding domains"/>
    <property type="match status" value="1"/>
</dbReference>
<dbReference type="GO" id="GO:0003700">
    <property type="term" value="F:DNA-binding transcription factor activity"/>
    <property type="evidence" value="ECO:0007669"/>
    <property type="project" value="TreeGrafter"/>
</dbReference>
<keyword evidence="2" id="KW-0238">DNA-binding</keyword>
<dbReference type="Pfam" id="PF00356">
    <property type="entry name" value="LacI"/>
    <property type="match status" value="1"/>
</dbReference>
<dbReference type="PANTHER" id="PTHR30146:SF33">
    <property type="entry name" value="TRANSCRIPTIONAL REGULATOR"/>
    <property type="match status" value="1"/>
</dbReference>
<accession>A0A0P1G881</accession>
<protein>
    <submittedName>
        <fullName evidence="5">Gluconate utilization system GNT-I transcriptional repressor</fullName>
    </submittedName>
</protein>
<dbReference type="AlphaFoldDB" id="A0A0P1G881"/>
<dbReference type="InterPro" id="IPR028082">
    <property type="entry name" value="Peripla_BP_I"/>
</dbReference>
<keyword evidence="1" id="KW-0805">Transcription regulation</keyword>
<gene>
    <name evidence="5" type="primary">gntR_1</name>
    <name evidence="5" type="ORF">TRM7557_01611</name>
</gene>
<evidence type="ECO:0000259" key="4">
    <source>
        <dbReference type="PROSITE" id="PS50932"/>
    </source>
</evidence>
<dbReference type="RefSeq" id="WP_074941985.1">
    <property type="nucleotide sequence ID" value="NZ_FOMC01000007.1"/>
</dbReference>
<dbReference type="InterPro" id="IPR000843">
    <property type="entry name" value="HTH_LacI"/>
</dbReference>
<dbReference type="SMART" id="SM00354">
    <property type="entry name" value="HTH_LACI"/>
    <property type="match status" value="1"/>
</dbReference>
<evidence type="ECO:0000313" key="5">
    <source>
        <dbReference type="EMBL" id="CUH77840.1"/>
    </source>
</evidence>
<keyword evidence="6" id="KW-1185">Reference proteome</keyword>
<dbReference type="GO" id="GO:0000976">
    <property type="term" value="F:transcription cis-regulatory region binding"/>
    <property type="evidence" value="ECO:0007669"/>
    <property type="project" value="TreeGrafter"/>
</dbReference>
<dbReference type="PROSITE" id="PS50932">
    <property type="entry name" value="HTH_LACI_2"/>
    <property type="match status" value="1"/>
</dbReference>
<dbReference type="PANTHER" id="PTHR30146">
    <property type="entry name" value="LACI-RELATED TRANSCRIPTIONAL REPRESSOR"/>
    <property type="match status" value="1"/>
</dbReference>
<evidence type="ECO:0000313" key="6">
    <source>
        <dbReference type="Proteomes" id="UP000052022"/>
    </source>
</evidence>
<dbReference type="Pfam" id="PF00532">
    <property type="entry name" value="Peripla_BP_1"/>
    <property type="match status" value="1"/>
</dbReference>
<reference evidence="5 6" key="1">
    <citation type="submission" date="2015-09" db="EMBL/GenBank/DDBJ databases">
        <authorList>
            <consortium name="Swine Surveillance"/>
        </authorList>
    </citation>
    <scope>NUCLEOTIDE SEQUENCE [LARGE SCALE GENOMIC DNA]</scope>
    <source>
        <strain evidence="5 6">CECT 7557</strain>
    </source>
</reference>
<evidence type="ECO:0000256" key="1">
    <source>
        <dbReference type="ARBA" id="ARBA00023015"/>
    </source>
</evidence>
<keyword evidence="3" id="KW-0804">Transcription</keyword>
<dbReference type="InterPro" id="IPR010982">
    <property type="entry name" value="Lambda_DNA-bd_dom_sf"/>
</dbReference>
<feature type="domain" description="HTH lacI-type" evidence="4">
    <location>
        <begin position="11"/>
        <end position="65"/>
    </location>
</feature>
<proteinExistence type="predicted"/>
<dbReference type="Gene3D" id="1.10.260.40">
    <property type="entry name" value="lambda repressor-like DNA-binding domains"/>
    <property type="match status" value="1"/>
</dbReference>
<dbReference type="CDD" id="cd01392">
    <property type="entry name" value="HTH_LacI"/>
    <property type="match status" value="1"/>
</dbReference>
<evidence type="ECO:0000256" key="2">
    <source>
        <dbReference type="ARBA" id="ARBA00023125"/>
    </source>
</evidence>
<dbReference type="Proteomes" id="UP000052022">
    <property type="component" value="Unassembled WGS sequence"/>
</dbReference>
<dbReference type="CDD" id="cd01575">
    <property type="entry name" value="PBP1_GntR"/>
    <property type="match status" value="1"/>
</dbReference>
<dbReference type="STRING" id="928856.SAMN04488049_10736"/>
<dbReference type="PROSITE" id="PS00356">
    <property type="entry name" value="HTH_LACI_1"/>
    <property type="match status" value="1"/>
</dbReference>
<sequence length="344" mass="37276">MGSKSGGRNQVTMRDVAKAAGVSRMTVSRALKKDSPISKETRDHILKVVKEMNYVPDQMAGSLTTKKSGFVAVLLPSLNNLHFAETVQALTDELEAVGLQLLLGYTGYSVEREEQLIETMLRRRPEAIVLSYDGHTDRTLELLQDASIPVVEIWETPDKPIQHTVGFSNSDAARDMTRELVAKGFKNIVFLSEEEDDWTRGAARREGYQTAMIEAGLVSHSVRFGAPPLSIENGSAAAEKILSEIPDVDCIFCVSDRAAFGVQSRLLALGKSVPGDISVVGFGNFEVSRFSSPAISTVVVDPVSIGREAGSLIASVLNAEATNDESPIQISIPPIPEFRASSRD</sequence>
<dbReference type="InterPro" id="IPR001761">
    <property type="entry name" value="Peripla_BP/Lac1_sug-bd_dom"/>
</dbReference>
<evidence type="ECO:0000256" key="3">
    <source>
        <dbReference type="ARBA" id="ARBA00023163"/>
    </source>
</evidence>
<organism evidence="5 6">
    <name type="scientific">Tritonibacter multivorans</name>
    <dbReference type="NCBI Taxonomy" id="928856"/>
    <lineage>
        <taxon>Bacteria</taxon>
        <taxon>Pseudomonadati</taxon>
        <taxon>Pseudomonadota</taxon>
        <taxon>Alphaproteobacteria</taxon>
        <taxon>Rhodobacterales</taxon>
        <taxon>Paracoccaceae</taxon>
        <taxon>Tritonibacter</taxon>
    </lineage>
</organism>
<name>A0A0P1G881_9RHOB</name>